<proteinExistence type="inferred from homology"/>
<evidence type="ECO:0000313" key="9">
    <source>
        <dbReference type="Proteomes" id="UP001595999"/>
    </source>
</evidence>
<evidence type="ECO:0000256" key="2">
    <source>
        <dbReference type="ARBA" id="ARBA00009399"/>
    </source>
</evidence>
<accession>A0ABV8ZMM5</accession>
<evidence type="ECO:0000256" key="3">
    <source>
        <dbReference type="ARBA" id="ARBA00022692"/>
    </source>
</evidence>
<keyword evidence="4 6" id="KW-1133">Transmembrane helix</keyword>
<keyword evidence="3 6" id="KW-0812">Transmembrane</keyword>
<evidence type="ECO:0000259" key="7">
    <source>
        <dbReference type="Pfam" id="PF04138"/>
    </source>
</evidence>
<feature type="transmembrane region" description="Helical" evidence="6">
    <location>
        <begin position="5"/>
        <end position="26"/>
    </location>
</feature>
<dbReference type="RefSeq" id="WP_048410966.1">
    <property type="nucleotide sequence ID" value="NZ_JAJOHW010000048.1"/>
</dbReference>
<evidence type="ECO:0000256" key="6">
    <source>
        <dbReference type="SAM" id="Phobius"/>
    </source>
</evidence>
<dbReference type="InterPro" id="IPR051401">
    <property type="entry name" value="GtrA_CellWall_Glycosyl"/>
</dbReference>
<evidence type="ECO:0000256" key="4">
    <source>
        <dbReference type="ARBA" id="ARBA00022989"/>
    </source>
</evidence>
<keyword evidence="9" id="KW-1185">Reference proteome</keyword>
<feature type="domain" description="GtrA/DPMS transmembrane" evidence="7">
    <location>
        <begin position="8"/>
        <end position="122"/>
    </location>
</feature>
<protein>
    <submittedName>
        <fullName evidence="8">GtrA family protein</fullName>
    </submittedName>
</protein>
<dbReference type="InterPro" id="IPR007267">
    <property type="entry name" value="GtrA_DPMS_TM"/>
</dbReference>
<evidence type="ECO:0000256" key="5">
    <source>
        <dbReference type="ARBA" id="ARBA00023136"/>
    </source>
</evidence>
<name>A0ABV8ZMM5_9NEIS</name>
<evidence type="ECO:0000313" key="8">
    <source>
        <dbReference type="EMBL" id="MFC4488948.1"/>
    </source>
</evidence>
<feature type="transmembrane region" description="Helical" evidence="6">
    <location>
        <begin position="72"/>
        <end position="94"/>
    </location>
</feature>
<comment type="caution">
    <text evidence="8">The sequence shown here is derived from an EMBL/GenBank/DDBJ whole genome shotgun (WGS) entry which is preliminary data.</text>
</comment>
<gene>
    <name evidence="8" type="ORF">ACFO0R_04890</name>
</gene>
<feature type="transmembrane region" description="Helical" evidence="6">
    <location>
        <begin position="32"/>
        <end position="51"/>
    </location>
</feature>
<comment type="subcellular location">
    <subcellularLocation>
        <location evidence="1">Membrane</location>
        <topology evidence="1">Multi-pass membrane protein</topology>
    </subcellularLocation>
</comment>
<reference evidence="9" key="1">
    <citation type="journal article" date="2019" name="Int. J. Syst. Evol. Microbiol.">
        <title>The Global Catalogue of Microorganisms (GCM) 10K type strain sequencing project: providing services to taxonomists for standard genome sequencing and annotation.</title>
        <authorList>
            <consortium name="The Broad Institute Genomics Platform"/>
            <consortium name="The Broad Institute Genome Sequencing Center for Infectious Disease"/>
            <person name="Wu L."/>
            <person name="Ma J."/>
        </authorList>
    </citation>
    <scope>NUCLEOTIDE SEQUENCE [LARGE SCALE GENOMIC DNA]</scope>
    <source>
        <strain evidence="9">CGMCC 4.7608</strain>
    </source>
</reference>
<dbReference type="PANTHER" id="PTHR38459">
    <property type="entry name" value="PROPHAGE BACTOPRENOL-LINKED GLUCOSE TRANSLOCASE HOMOLOG"/>
    <property type="match status" value="1"/>
</dbReference>
<dbReference type="PANTHER" id="PTHR38459:SF1">
    <property type="entry name" value="PROPHAGE BACTOPRENOL-LINKED GLUCOSE TRANSLOCASE HOMOLOG"/>
    <property type="match status" value="1"/>
</dbReference>
<organism evidence="8 9">
    <name type="scientific">Chromobacterium aquaticum</name>
    <dbReference type="NCBI Taxonomy" id="467180"/>
    <lineage>
        <taxon>Bacteria</taxon>
        <taxon>Pseudomonadati</taxon>
        <taxon>Pseudomonadota</taxon>
        <taxon>Betaproteobacteria</taxon>
        <taxon>Neisseriales</taxon>
        <taxon>Chromobacteriaceae</taxon>
        <taxon>Chromobacterium</taxon>
    </lineage>
</organism>
<dbReference type="EMBL" id="JBHSEK010000002">
    <property type="protein sequence ID" value="MFC4488948.1"/>
    <property type="molecule type" value="Genomic_DNA"/>
</dbReference>
<keyword evidence="5 6" id="KW-0472">Membrane</keyword>
<dbReference type="Proteomes" id="UP001595999">
    <property type="component" value="Unassembled WGS sequence"/>
</dbReference>
<evidence type="ECO:0000256" key="1">
    <source>
        <dbReference type="ARBA" id="ARBA00004141"/>
    </source>
</evidence>
<feature type="transmembrane region" description="Helical" evidence="6">
    <location>
        <begin position="100"/>
        <end position="121"/>
    </location>
</feature>
<comment type="similarity">
    <text evidence="2">Belongs to the GtrA family.</text>
</comment>
<sequence length="136" mass="15194">MSRELFWFGVVGVSAMLLHFGAVAWVLVPLGIAPLLANVLGFLIAFQLSYWGHRLQTFRAAHIPHRQALPRFFGVACLSFLVNEAMYALLLRFTPLDYRAALLLVLVAVAVLTFALSKLWAFRGPARPPRKQHGHS</sequence>
<dbReference type="Pfam" id="PF04138">
    <property type="entry name" value="GtrA_DPMS_TM"/>
    <property type="match status" value="1"/>
</dbReference>